<keyword evidence="11" id="KW-0407">Ion channel</keyword>
<dbReference type="Proteomes" id="UP000076830">
    <property type="component" value="Chromosome"/>
</dbReference>
<sequence length="240" mass="25650">MPPPPTSTTTGLHAIAAPGRAAHSTRLEAFVDAAFAFALTLLVISVDTIPESIADLARALKDVPAFALSFAVIAMFWYQHVRWSRRYGTDGLPATLLSLALVFLVLVYVYPLKILFSSFMAAVSGGWLPSSTRIGTLDDLVVVYLVYGLGWSAMWLCITGLYLTVRRRGAASREEAGDVAGAIAVGAVAIGTGVISIALALLLPLHPTYAWIHGLPGLAYVLMNLAWPLSRRAARRAEDG</sequence>
<dbReference type="STRING" id="1300342.I596_3125"/>
<keyword evidence="10 13" id="KW-0472">Membrane</keyword>
<evidence type="ECO:0000256" key="7">
    <source>
        <dbReference type="ARBA" id="ARBA00022958"/>
    </source>
</evidence>
<dbReference type="OrthoDB" id="7570568at2"/>
<evidence type="ECO:0000256" key="6">
    <source>
        <dbReference type="ARBA" id="ARBA00022826"/>
    </source>
</evidence>
<keyword evidence="5 13" id="KW-0812">Transmembrane</keyword>
<keyword evidence="6" id="KW-0631">Potassium channel</keyword>
<evidence type="ECO:0000256" key="8">
    <source>
        <dbReference type="ARBA" id="ARBA00022989"/>
    </source>
</evidence>
<gene>
    <name evidence="14" type="ORF">I596_3125</name>
</gene>
<feature type="transmembrane region" description="Helical" evidence="13">
    <location>
        <begin position="141"/>
        <end position="165"/>
    </location>
</feature>
<evidence type="ECO:0000256" key="5">
    <source>
        <dbReference type="ARBA" id="ARBA00022692"/>
    </source>
</evidence>
<proteinExistence type="inferred from homology"/>
<dbReference type="PATRIC" id="fig|1300342.3.peg.3053"/>
<dbReference type="RefSeq" id="WP_083965615.1">
    <property type="nucleotide sequence ID" value="NZ_CP015249.1"/>
</dbReference>
<evidence type="ECO:0000256" key="9">
    <source>
        <dbReference type="ARBA" id="ARBA00023065"/>
    </source>
</evidence>
<evidence type="ECO:0000256" key="4">
    <source>
        <dbReference type="ARBA" id="ARBA00022538"/>
    </source>
</evidence>
<dbReference type="KEGG" id="dko:I596_3125"/>
<feature type="transmembrane region" description="Helical" evidence="13">
    <location>
        <begin position="209"/>
        <end position="227"/>
    </location>
</feature>
<evidence type="ECO:0000256" key="12">
    <source>
        <dbReference type="ARBA" id="ARBA00034430"/>
    </source>
</evidence>
<evidence type="ECO:0000256" key="3">
    <source>
        <dbReference type="ARBA" id="ARBA00022448"/>
    </source>
</evidence>
<keyword evidence="7" id="KW-0630">Potassium</keyword>
<evidence type="ECO:0000313" key="14">
    <source>
        <dbReference type="EMBL" id="ANB19115.1"/>
    </source>
</evidence>
<dbReference type="EMBL" id="CP015249">
    <property type="protein sequence ID" value="ANB19115.1"/>
    <property type="molecule type" value="Genomic_DNA"/>
</dbReference>
<evidence type="ECO:0000313" key="15">
    <source>
        <dbReference type="Proteomes" id="UP000076830"/>
    </source>
</evidence>
<accession>A0A160DWS3</accession>
<evidence type="ECO:0000256" key="1">
    <source>
        <dbReference type="ARBA" id="ARBA00004141"/>
    </source>
</evidence>
<comment type="catalytic activity">
    <reaction evidence="12">
        <text>K(+)(in) = K(+)(out)</text>
        <dbReference type="Rhea" id="RHEA:29463"/>
        <dbReference type="ChEBI" id="CHEBI:29103"/>
    </reaction>
</comment>
<evidence type="ECO:0000256" key="2">
    <source>
        <dbReference type="ARBA" id="ARBA00006920"/>
    </source>
</evidence>
<keyword evidence="3" id="KW-0813">Transport</keyword>
<name>A0A160DWS3_9GAMM</name>
<dbReference type="AlphaFoldDB" id="A0A160DWS3"/>
<keyword evidence="4" id="KW-0633">Potassium transport</keyword>
<dbReference type="GO" id="GO:0005267">
    <property type="term" value="F:potassium channel activity"/>
    <property type="evidence" value="ECO:0007669"/>
    <property type="project" value="UniProtKB-KW"/>
</dbReference>
<feature type="transmembrane region" description="Helical" evidence="13">
    <location>
        <begin position="62"/>
        <end position="79"/>
    </location>
</feature>
<comment type="similarity">
    <text evidence="2">Belongs to the TMEM175 family.</text>
</comment>
<reference evidence="14 15" key="1">
    <citation type="submission" date="2016-04" db="EMBL/GenBank/DDBJ databases">
        <title>Complete genome sequence of Dokdonella koreensis DS-123T.</title>
        <authorList>
            <person name="Kim J.F."/>
            <person name="Lee H."/>
            <person name="Kwak M.-J."/>
        </authorList>
    </citation>
    <scope>NUCLEOTIDE SEQUENCE [LARGE SCALE GENOMIC DNA]</scope>
    <source>
        <strain evidence="14 15">DS-123</strain>
    </source>
</reference>
<keyword evidence="15" id="KW-1185">Reference proteome</keyword>
<feature type="transmembrane region" description="Helical" evidence="13">
    <location>
        <begin position="177"/>
        <end position="203"/>
    </location>
</feature>
<evidence type="ECO:0000256" key="13">
    <source>
        <dbReference type="SAM" id="Phobius"/>
    </source>
</evidence>
<dbReference type="Pfam" id="PF06736">
    <property type="entry name" value="TMEM175"/>
    <property type="match status" value="1"/>
</dbReference>
<protein>
    <submittedName>
        <fullName evidence="14">Transglutaminase</fullName>
    </submittedName>
</protein>
<feature type="transmembrane region" description="Helical" evidence="13">
    <location>
        <begin position="29"/>
        <end position="50"/>
    </location>
</feature>
<feature type="transmembrane region" description="Helical" evidence="13">
    <location>
        <begin position="91"/>
        <end position="110"/>
    </location>
</feature>
<comment type="subcellular location">
    <subcellularLocation>
        <location evidence="1">Membrane</location>
        <topology evidence="1">Multi-pass membrane protein</topology>
    </subcellularLocation>
</comment>
<dbReference type="InterPro" id="IPR010617">
    <property type="entry name" value="TMEM175-like"/>
</dbReference>
<dbReference type="GO" id="GO:0015252">
    <property type="term" value="F:proton channel activity"/>
    <property type="evidence" value="ECO:0007669"/>
    <property type="project" value="InterPro"/>
</dbReference>
<organism evidence="14 15">
    <name type="scientific">Dokdonella koreensis DS-123</name>
    <dbReference type="NCBI Taxonomy" id="1300342"/>
    <lineage>
        <taxon>Bacteria</taxon>
        <taxon>Pseudomonadati</taxon>
        <taxon>Pseudomonadota</taxon>
        <taxon>Gammaproteobacteria</taxon>
        <taxon>Lysobacterales</taxon>
        <taxon>Rhodanobacteraceae</taxon>
        <taxon>Dokdonella</taxon>
    </lineage>
</organism>
<evidence type="ECO:0000256" key="10">
    <source>
        <dbReference type="ARBA" id="ARBA00023136"/>
    </source>
</evidence>
<dbReference type="GO" id="GO:0016020">
    <property type="term" value="C:membrane"/>
    <property type="evidence" value="ECO:0007669"/>
    <property type="project" value="UniProtKB-SubCell"/>
</dbReference>
<keyword evidence="8 13" id="KW-1133">Transmembrane helix</keyword>
<keyword evidence="9" id="KW-0406">Ion transport</keyword>
<evidence type="ECO:0000256" key="11">
    <source>
        <dbReference type="ARBA" id="ARBA00023303"/>
    </source>
</evidence>